<dbReference type="InterPro" id="IPR049733">
    <property type="entry name" value="CCDC61_N"/>
</dbReference>
<protein>
    <submittedName>
        <fullName evidence="2">Coiled coil domain containing protein 61</fullName>
    </submittedName>
</protein>
<gene>
    <name evidence="2" type="ORF">EmuJ_000325000</name>
</gene>
<dbReference type="EMBL" id="LN902844">
    <property type="protein sequence ID" value="CDS36239.1"/>
    <property type="molecule type" value="Genomic_DNA"/>
</dbReference>
<organism evidence="2 3">
    <name type="scientific">Echinococcus multilocularis</name>
    <name type="common">Fox tapeworm</name>
    <dbReference type="NCBI Taxonomy" id="6211"/>
    <lineage>
        <taxon>Eukaryota</taxon>
        <taxon>Metazoa</taxon>
        <taxon>Spiralia</taxon>
        <taxon>Lophotrochozoa</taxon>
        <taxon>Platyhelminthes</taxon>
        <taxon>Cestoda</taxon>
        <taxon>Eucestoda</taxon>
        <taxon>Cyclophyllidea</taxon>
        <taxon>Taeniidae</taxon>
        <taxon>Echinococcus</taxon>
    </lineage>
</organism>
<accession>A0A068XZF9</accession>
<dbReference type="OrthoDB" id="568137at2759"/>
<dbReference type="Proteomes" id="UP000017246">
    <property type="component" value="Unassembled WGS sequence"/>
</dbReference>
<feature type="region of interest" description="Disordered" evidence="1">
    <location>
        <begin position="370"/>
        <end position="390"/>
    </location>
</feature>
<sequence>MRNGNRSSYFSGLFSFSCREHFVAFVNDRGKTLNVEVRDQCSDEEWRGSFSPHYIEELTKKTGNFKRFSVFLTMLHSVLCQQTKSLSIDFVSYDDLENFQKLRLKRNSLGFSTGKENPVNRRYLILTYISDFDRTFYPLPLTYFGVVDKESLFKKIHRLRDACFNKCNYKGIVGSCSSSFDDGEYNNRIAVLEIERDNALAELNRLRSILYILHGNGNHELGNVSSARNCSSHSANRPTISPKIMSSSMGYPLNRRSSSMSASSHNLGGRLHPSVVFRFESLVECGYHRSSDPDAGPASRMGSMTNNSERSLLRGGCSCGSSHSLSTSRSHQCYQQSRMSSNSPRKLSRSCSLYSSGCRRFDPTAYVHEQRRKQQEVKQKRKLEEISRLSHQSASPAFRIQSRFPAAHRNVTLDTHTLQQRRLLLLKQYLNKSATVVASCGWDRLTSEESDFRGLSNFNPQHACRSREKSKNSPPL</sequence>
<feature type="compositionally biased region" description="Basic and acidic residues" evidence="1">
    <location>
        <begin position="465"/>
        <end position="476"/>
    </location>
</feature>
<evidence type="ECO:0000256" key="1">
    <source>
        <dbReference type="SAM" id="MobiDB-lite"/>
    </source>
</evidence>
<reference evidence="2" key="1">
    <citation type="journal article" date="2013" name="Nature">
        <title>The genomes of four tapeworm species reveal adaptations to parasitism.</title>
        <authorList>
            <person name="Tsai I.J."/>
            <person name="Zarowiecki M."/>
            <person name="Holroyd N."/>
            <person name="Garciarrubio A."/>
            <person name="Sanchez-Flores A."/>
            <person name="Brooks K.L."/>
            <person name="Tracey A."/>
            <person name="Bobes R.J."/>
            <person name="Fragoso G."/>
            <person name="Sciutto E."/>
            <person name="Aslett M."/>
            <person name="Beasley H."/>
            <person name="Bennett H.M."/>
            <person name="Cai J."/>
            <person name="Camicia F."/>
            <person name="Clark R."/>
            <person name="Cucher M."/>
            <person name="De Silva N."/>
            <person name="Day T.A."/>
            <person name="Deplazes P."/>
            <person name="Estrada K."/>
            <person name="Fernandez C."/>
            <person name="Holland P.W."/>
            <person name="Hou J."/>
            <person name="Hu S."/>
            <person name="Huckvale T."/>
            <person name="Hung S.S."/>
            <person name="Kamenetzky L."/>
            <person name="Keane J.A."/>
            <person name="Kiss F."/>
            <person name="Koziol U."/>
            <person name="Lambert O."/>
            <person name="Liu K."/>
            <person name="Luo X."/>
            <person name="Luo Y."/>
            <person name="Macchiaroli N."/>
            <person name="Nichol S."/>
            <person name="Paps J."/>
            <person name="Parkinson J."/>
            <person name="Pouchkina-Stantcheva N."/>
            <person name="Riddiford N."/>
            <person name="Rosenzvit M."/>
            <person name="Salinas G."/>
            <person name="Wasmuth J.D."/>
            <person name="Zamanian M."/>
            <person name="Zheng Y."/>
            <person name="Cai X."/>
            <person name="Soberon X."/>
            <person name="Olson P.D."/>
            <person name="Laclette J.P."/>
            <person name="Brehm K."/>
            <person name="Berriman M."/>
            <person name="Garciarrubio A."/>
            <person name="Bobes R.J."/>
            <person name="Fragoso G."/>
            <person name="Sanchez-Flores A."/>
            <person name="Estrada K."/>
            <person name="Cevallos M.A."/>
            <person name="Morett E."/>
            <person name="Gonzalez V."/>
            <person name="Portillo T."/>
            <person name="Ochoa-Leyva A."/>
            <person name="Jose M.V."/>
            <person name="Sciutto E."/>
            <person name="Landa A."/>
            <person name="Jimenez L."/>
            <person name="Valdes V."/>
            <person name="Carrero J.C."/>
            <person name="Larralde C."/>
            <person name="Morales-Montor J."/>
            <person name="Limon-Lason J."/>
            <person name="Soberon X."/>
            <person name="Laclette J.P."/>
        </authorList>
    </citation>
    <scope>NUCLEOTIDE SEQUENCE [LARGE SCALE GENOMIC DNA]</scope>
</reference>
<evidence type="ECO:0000313" key="3">
    <source>
        <dbReference type="Proteomes" id="UP000017246"/>
    </source>
</evidence>
<proteinExistence type="predicted"/>
<feature type="region of interest" description="Disordered" evidence="1">
    <location>
        <begin position="326"/>
        <end position="348"/>
    </location>
</feature>
<reference evidence="2" key="2">
    <citation type="submission" date="2015-11" db="EMBL/GenBank/DDBJ databases">
        <authorList>
            <person name="Zhang Y."/>
            <person name="Guo Z."/>
        </authorList>
    </citation>
    <scope>NUCLEOTIDE SEQUENCE</scope>
</reference>
<dbReference type="OMA" id="RDACFNK"/>
<dbReference type="eggNOG" id="ENOG502QRAS">
    <property type="taxonomic scope" value="Eukaryota"/>
</dbReference>
<dbReference type="CDD" id="cd22284">
    <property type="entry name" value="HD_CCDC61_N"/>
    <property type="match status" value="1"/>
</dbReference>
<feature type="compositionally biased region" description="Basic and acidic residues" evidence="1">
    <location>
        <begin position="370"/>
        <end position="388"/>
    </location>
</feature>
<feature type="compositionally biased region" description="Polar residues" evidence="1">
    <location>
        <begin position="332"/>
        <end position="348"/>
    </location>
</feature>
<evidence type="ECO:0000313" key="2">
    <source>
        <dbReference type="EMBL" id="CDS36239.1"/>
    </source>
</evidence>
<dbReference type="STRING" id="6211.A0A068XZF9"/>
<name>A0A068XZF9_ECHMU</name>
<dbReference type="AlphaFoldDB" id="A0A068XZF9"/>
<dbReference type="PROSITE" id="PS51257">
    <property type="entry name" value="PROKAR_LIPOPROTEIN"/>
    <property type="match status" value="1"/>
</dbReference>
<feature type="region of interest" description="Disordered" evidence="1">
    <location>
        <begin position="456"/>
        <end position="476"/>
    </location>
</feature>
<keyword evidence="3" id="KW-1185">Reference proteome</keyword>